<evidence type="ECO:0000313" key="6">
    <source>
        <dbReference type="Proteomes" id="UP000076532"/>
    </source>
</evidence>
<protein>
    <submittedName>
        <fullName evidence="5">FAD-binding domain-containing protein</fullName>
    </submittedName>
</protein>
<dbReference type="Gene3D" id="3.30.465.10">
    <property type="match status" value="2"/>
</dbReference>
<evidence type="ECO:0000256" key="3">
    <source>
        <dbReference type="SAM" id="SignalP"/>
    </source>
</evidence>
<sequence length="580" mass="62181">MLSPLFVCVLSLAAGAHAATKRCYPGDSCFPGASALAAFNTSIGSKLHAHIPIGAACYPSDPLYNATECELITANYQVDQWRTDMFSSYEQINWETCGVESSCLVPPNNKSATCGQGSVPNYAVHATTVSDVQQYVKFATKYNLRIVIKNTGHDYSGRSSGRGGFALWTHGMQGVSRNQTFVPALCSTTPQDSLTLGAGVQWETAYNYADAQDFLIIGGDVNQVGAAGGWLLGGGHSVLSPSYGLGVDNLLEAHVVTADGQMRVVSECSNADLFWAIRGGGAGTWGVTTQVTYKVHPNVPINAVFLAMNFTGPEQTYDLVGNLSAIAPALMDLGIGGELIIRPTWLNYFAVLPGSNLSVLQSAVKPVTDLLPNGTATFATFATYRAFFNVTYGVSNEIVGIPFALTSRLIPRHYFSGDPRGVAQALRDGQVASGAEMDSQAIQVLIDLPAPSFNLGKTSVTPAWYDSLWHVLYTGTWNASTSVADQRAEISSLHNAGNVLRAFAPDGGAYSNEADIYDRDVRPNHEESFWGENAARLRSIKKDVDPDSVFQVWQGIGWDGADDQKYACYAELDPGSINLE</sequence>
<organism evidence="5 6">
    <name type="scientific">Athelia psychrophila</name>
    <dbReference type="NCBI Taxonomy" id="1759441"/>
    <lineage>
        <taxon>Eukaryota</taxon>
        <taxon>Fungi</taxon>
        <taxon>Dikarya</taxon>
        <taxon>Basidiomycota</taxon>
        <taxon>Agaricomycotina</taxon>
        <taxon>Agaricomycetes</taxon>
        <taxon>Agaricomycetidae</taxon>
        <taxon>Atheliales</taxon>
        <taxon>Atheliaceae</taxon>
        <taxon>Athelia</taxon>
    </lineage>
</organism>
<accession>A0A166P3D3</accession>
<dbReference type="GO" id="GO:0016491">
    <property type="term" value="F:oxidoreductase activity"/>
    <property type="evidence" value="ECO:0007669"/>
    <property type="project" value="UniProtKB-KW"/>
</dbReference>
<gene>
    <name evidence="5" type="ORF">FIBSPDRAFT_929123</name>
</gene>
<feature type="signal peptide" evidence="3">
    <location>
        <begin position="1"/>
        <end position="18"/>
    </location>
</feature>
<evidence type="ECO:0000259" key="4">
    <source>
        <dbReference type="PROSITE" id="PS51387"/>
    </source>
</evidence>
<evidence type="ECO:0000313" key="5">
    <source>
        <dbReference type="EMBL" id="KZP25670.1"/>
    </source>
</evidence>
<dbReference type="InterPro" id="IPR050432">
    <property type="entry name" value="FAD-linked_Oxidoreductases_BP"/>
</dbReference>
<keyword evidence="3" id="KW-0732">Signal</keyword>
<dbReference type="InterPro" id="IPR016169">
    <property type="entry name" value="FAD-bd_PCMH_sub2"/>
</dbReference>
<dbReference type="Proteomes" id="UP000076532">
    <property type="component" value="Unassembled WGS sequence"/>
</dbReference>
<dbReference type="PROSITE" id="PS51387">
    <property type="entry name" value="FAD_PCMH"/>
    <property type="match status" value="1"/>
</dbReference>
<dbReference type="PANTHER" id="PTHR13878:SF91">
    <property type="entry name" value="FAD BINDING DOMAIN PROTEIN (AFU_ORTHOLOGUE AFUA_6G12070)-RELATED"/>
    <property type="match status" value="1"/>
</dbReference>
<dbReference type="GO" id="GO:0071949">
    <property type="term" value="F:FAD binding"/>
    <property type="evidence" value="ECO:0007669"/>
    <property type="project" value="InterPro"/>
</dbReference>
<dbReference type="InterPro" id="IPR006094">
    <property type="entry name" value="Oxid_FAD_bind_N"/>
</dbReference>
<dbReference type="STRING" id="436010.A0A166P3D3"/>
<dbReference type="Pfam" id="PF08031">
    <property type="entry name" value="BBE"/>
    <property type="match status" value="1"/>
</dbReference>
<proteinExistence type="inferred from homology"/>
<comment type="similarity">
    <text evidence="1">Belongs to the oxygen-dependent FAD-linked oxidoreductase family.</text>
</comment>
<evidence type="ECO:0000256" key="1">
    <source>
        <dbReference type="ARBA" id="ARBA00005466"/>
    </source>
</evidence>
<dbReference type="OrthoDB" id="9983560at2759"/>
<dbReference type="EMBL" id="KV417519">
    <property type="protein sequence ID" value="KZP25670.1"/>
    <property type="molecule type" value="Genomic_DNA"/>
</dbReference>
<dbReference type="PANTHER" id="PTHR13878">
    <property type="entry name" value="GULONOLACTONE OXIDASE"/>
    <property type="match status" value="1"/>
</dbReference>
<dbReference type="Pfam" id="PF01565">
    <property type="entry name" value="FAD_binding_4"/>
    <property type="match status" value="1"/>
</dbReference>
<dbReference type="InterPro" id="IPR016166">
    <property type="entry name" value="FAD-bd_PCMH"/>
</dbReference>
<dbReference type="InterPro" id="IPR012951">
    <property type="entry name" value="BBE"/>
</dbReference>
<dbReference type="SUPFAM" id="SSF56176">
    <property type="entry name" value="FAD-binding/transporter-associated domain-like"/>
    <property type="match status" value="1"/>
</dbReference>
<feature type="chain" id="PRO_5007878095" evidence="3">
    <location>
        <begin position="19"/>
        <end position="580"/>
    </location>
</feature>
<name>A0A166P3D3_9AGAM</name>
<dbReference type="InterPro" id="IPR036318">
    <property type="entry name" value="FAD-bd_PCMH-like_sf"/>
</dbReference>
<keyword evidence="6" id="KW-1185">Reference proteome</keyword>
<dbReference type="AlphaFoldDB" id="A0A166P3D3"/>
<evidence type="ECO:0000256" key="2">
    <source>
        <dbReference type="ARBA" id="ARBA00023002"/>
    </source>
</evidence>
<keyword evidence="2" id="KW-0560">Oxidoreductase</keyword>
<reference evidence="5 6" key="1">
    <citation type="journal article" date="2016" name="Mol. Biol. Evol.">
        <title>Comparative Genomics of Early-Diverging Mushroom-Forming Fungi Provides Insights into the Origins of Lignocellulose Decay Capabilities.</title>
        <authorList>
            <person name="Nagy L.G."/>
            <person name="Riley R."/>
            <person name="Tritt A."/>
            <person name="Adam C."/>
            <person name="Daum C."/>
            <person name="Floudas D."/>
            <person name="Sun H."/>
            <person name="Yadav J.S."/>
            <person name="Pangilinan J."/>
            <person name="Larsson K.H."/>
            <person name="Matsuura K."/>
            <person name="Barry K."/>
            <person name="Labutti K."/>
            <person name="Kuo R."/>
            <person name="Ohm R.A."/>
            <person name="Bhattacharya S.S."/>
            <person name="Shirouzu T."/>
            <person name="Yoshinaga Y."/>
            <person name="Martin F.M."/>
            <person name="Grigoriev I.V."/>
            <person name="Hibbett D.S."/>
        </authorList>
    </citation>
    <scope>NUCLEOTIDE SEQUENCE [LARGE SCALE GENOMIC DNA]</scope>
    <source>
        <strain evidence="5 6">CBS 109695</strain>
    </source>
</reference>
<feature type="domain" description="FAD-binding PCMH-type" evidence="4">
    <location>
        <begin position="116"/>
        <end position="298"/>
    </location>
</feature>